<dbReference type="PROSITE" id="PS00450">
    <property type="entry name" value="ACONITASE_1"/>
    <property type="match status" value="1"/>
</dbReference>
<keyword evidence="9" id="KW-0456">Lyase</keyword>
<dbReference type="InterPro" id="IPR015931">
    <property type="entry name" value="Acnase/IPM_dHydase_lsu_aba_1/3"/>
</dbReference>
<dbReference type="Gene3D" id="6.10.190.10">
    <property type="match status" value="1"/>
</dbReference>
<comment type="caution">
    <text evidence="9">The sequence shown here is derived from an EMBL/GenBank/DDBJ whole genome shotgun (WGS) entry which is preliminary data.</text>
</comment>
<feature type="domain" description="Aconitase/3-isopropylmalate dehydratase large subunit alpha/beta/alpha" evidence="7">
    <location>
        <begin position="70"/>
        <end position="617"/>
    </location>
</feature>
<proteinExistence type="inferred from homology"/>
<evidence type="ECO:0000313" key="9">
    <source>
        <dbReference type="EMBL" id="MFC5942793.1"/>
    </source>
</evidence>
<dbReference type="Pfam" id="PF00694">
    <property type="entry name" value="Aconitase_C"/>
    <property type="match status" value="1"/>
</dbReference>
<dbReference type="PROSITE" id="PS01244">
    <property type="entry name" value="ACONITASE_2"/>
    <property type="match status" value="1"/>
</dbReference>
<dbReference type="Gene3D" id="3.30.499.10">
    <property type="entry name" value="Aconitase, domain 3"/>
    <property type="match status" value="2"/>
</dbReference>
<protein>
    <submittedName>
        <fullName evidence="9">Aconitate hydratase</fullName>
        <ecNumber evidence="9">4.2.1.3</ecNumber>
    </submittedName>
</protein>
<dbReference type="SUPFAM" id="SSF52016">
    <property type="entry name" value="LeuD/IlvD-like"/>
    <property type="match status" value="1"/>
</dbReference>
<evidence type="ECO:0000259" key="8">
    <source>
        <dbReference type="Pfam" id="PF00694"/>
    </source>
</evidence>
<keyword evidence="5" id="KW-0411">Iron-sulfur</keyword>
<feature type="region of interest" description="Disordered" evidence="6">
    <location>
        <begin position="402"/>
        <end position="446"/>
    </location>
</feature>
<dbReference type="SUPFAM" id="SSF53732">
    <property type="entry name" value="Aconitase iron-sulfur domain"/>
    <property type="match status" value="1"/>
</dbReference>
<dbReference type="EC" id="4.2.1.3" evidence="9"/>
<dbReference type="CDD" id="cd01580">
    <property type="entry name" value="AcnA_IRP_Swivel"/>
    <property type="match status" value="1"/>
</dbReference>
<gene>
    <name evidence="9" type="ORF">ACFPZ4_15065</name>
</gene>
<dbReference type="InterPro" id="IPR006249">
    <property type="entry name" value="Aconitase/IRP2"/>
</dbReference>
<dbReference type="RefSeq" id="WP_353901245.1">
    <property type="nucleotide sequence ID" value="NZ_CP158970.1"/>
</dbReference>
<feature type="domain" description="Aconitase A/isopropylmalate dehydratase small subunit swivel" evidence="8">
    <location>
        <begin position="747"/>
        <end position="883"/>
    </location>
</feature>
<dbReference type="InterPro" id="IPR018136">
    <property type="entry name" value="Aconitase_4Fe-4S_BS"/>
</dbReference>
<dbReference type="InterPro" id="IPR015928">
    <property type="entry name" value="Aconitase/3IPM_dehydase_swvl"/>
</dbReference>
<evidence type="ECO:0000256" key="6">
    <source>
        <dbReference type="SAM" id="MobiDB-lite"/>
    </source>
</evidence>
<evidence type="ECO:0000256" key="5">
    <source>
        <dbReference type="ARBA" id="ARBA00023014"/>
    </source>
</evidence>
<evidence type="ECO:0000313" key="10">
    <source>
        <dbReference type="Proteomes" id="UP001596207"/>
    </source>
</evidence>
<keyword evidence="3" id="KW-0479">Metal-binding</keyword>
<dbReference type="NCBIfam" id="NF006757">
    <property type="entry name" value="PRK09277.1"/>
    <property type="match status" value="1"/>
</dbReference>
<dbReference type="Pfam" id="PF00330">
    <property type="entry name" value="Aconitase"/>
    <property type="match status" value="1"/>
</dbReference>
<dbReference type="InterPro" id="IPR036008">
    <property type="entry name" value="Aconitase_4Fe-4S_dom"/>
</dbReference>
<sequence length="957" mass="102081">MKEYDVASLDTFGAKTQLRVGDASYEIFKISKVEGHERLPYSLKILLENLLRTEDGANITADHIRQLGGWDATADPSVEIQFTPARVLMQDFTGVPCVVDLATMREAVRDLGGDATKVNPLAPAELVIDHSVIADLFGREDAFERNVELEYERNKERYQFLRWGQTAFNEFKVVPPGTGIVHQVNIEYLARTIMERGGQAYPDTVVGTDSHTTMVNGLGVLGWGVGGIEAEAAMLGQPVSMLIPRVVGFKLHGEMPAGTTATDLVLTITEMLRKHGVVGKFVEFYGPGVSAVPLANRATIGNMSPEYGSTVAIFPIDAETVRYLELTGRDPQQVALVEAYAKEQGLWHDPAAEPDYSERLELDLGTIEPSLAGPKRPQDRVPLGSAKTLFRSALTDYVAADATGHTPGVPQQEKPLGTAGPADEASAESFPASDAPANGVNDPADAPRDLVTAAVGAGGRASNPVRVTGADGVEYELDHGAVVIAAITSCTNTSNPQVMIGAALLARNAVDKGLARKPWVKTTLAPGSKVVMDYYDRAGLTPYLDKLGFNLVGYGCTTCIGNSGPLPEEVSAAVNEGDLAVVSVLSGNRNFEGRINPDVKMNYLASPPLVVAYALAGTMDIDLANEPIGEDSAGDPVYLRDIWPNSAEIQDVIAQAIGATGFSAAYADVFAGDERWQSLPTPTGDTFAWEGESTYVRKPPYFEGMQQEPTPVQDIAGARVLAKLGDSVTTDHISPAGSIKADSPAGKYLAEHGVPRHEFNSYGSRRGNHEVMIRGTFANIRLRNQLRLPGAGSAAGAALPEGGFTVNHLTGEQTTIYDASTAYQEAGVPLVILAGKEYGSGSSRDWAAKGTMLLGVKAVIAESYERIHRSNLIGMGVLPLQFPVDTTAESLGLTGTETFSISGVTALNDGETPRTVKVSTDTGVEFDAVVRIDTPGEADYYRHGGILQYVLRRMIAS</sequence>
<dbReference type="Gene3D" id="3.20.19.10">
    <property type="entry name" value="Aconitase, domain 4"/>
    <property type="match status" value="1"/>
</dbReference>
<keyword evidence="4" id="KW-0408">Iron</keyword>
<evidence type="ECO:0000256" key="2">
    <source>
        <dbReference type="ARBA" id="ARBA00007185"/>
    </source>
</evidence>
<dbReference type="InterPro" id="IPR000573">
    <property type="entry name" value="AconitaseA/IPMdHydase_ssu_swvl"/>
</dbReference>
<keyword evidence="10" id="KW-1185">Reference proteome</keyword>
<dbReference type="PRINTS" id="PR00415">
    <property type="entry name" value="ACONITASE"/>
</dbReference>
<organism evidence="9 10">
    <name type="scientific">Micromonospora harpali</name>
    <dbReference type="NCBI Taxonomy" id="1490225"/>
    <lineage>
        <taxon>Bacteria</taxon>
        <taxon>Bacillati</taxon>
        <taxon>Actinomycetota</taxon>
        <taxon>Actinomycetes</taxon>
        <taxon>Micromonosporales</taxon>
        <taxon>Micromonosporaceae</taxon>
        <taxon>Micromonospora</taxon>
    </lineage>
</organism>
<dbReference type="EMBL" id="JBHSQQ010000078">
    <property type="protein sequence ID" value="MFC5942793.1"/>
    <property type="molecule type" value="Genomic_DNA"/>
</dbReference>
<evidence type="ECO:0000256" key="4">
    <source>
        <dbReference type="ARBA" id="ARBA00023004"/>
    </source>
</evidence>
<accession>A0ABW1HQ54</accession>
<reference evidence="10" key="1">
    <citation type="journal article" date="2019" name="Int. J. Syst. Evol. Microbiol.">
        <title>The Global Catalogue of Microorganisms (GCM) 10K type strain sequencing project: providing services to taxonomists for standard genome sequencing and annotation.</title>
        <authorList>
            <consortium name="The Broad Institute Genomics Platform"/>
            <consortium name="The Broad Institute Genome Sequencing Center for Infectious Disease"/>
            <person name="Wu L."/>
            <person name="Ma J."/>
        </authorList>
    </citation>
    <scope>NUCLEOTIDE SEQUENCE [LARGE SCALE GENOMIC DNA]</scope>
    <source>
        <strain evidence="10">CGMCC 4.7173</strain>
    </source>
</reference>
<name>A0ABW1HQ54_9ACTN</name>
<comment type="similarity">
    <text evidence="2">Belongs to the aconitase/IPM isomerase family.</text>
</comment>
<dbReference type="InterPro" id="IPR044137">
    <property type="entry name" value="AcnA_IRP_Swivel"/>
</dbReference>
<dbReference type="NCBIfam" id="NF009520">
    <property type="entry name" value="PRK12881.1"/>
    <property type="match status" value="1"/>
</dbReference>
<evidence type="ECO:0000259" key="7">
    <source>
        <dbReference type="Pfam" id="PF00330"/>
    </source>
</evidence>
<evidence type="ECO:0000256" key="3">
    <source>
        <dbReference type="ARBA" id="ARBA00022723"/>
    </source>
</evidence>
<dbReference type="PANTHER" id="PTHR11670">
    <property type="entry name" value="ACONITASE/IRON-RESPONSIVE ELEMENT FAMILY MEMBER"/>
    <property type="match status" value="1"/>
</dbReference>
<comment type="cofactor">
    <cofactor evidence="1">
        <name>[4Fe-4S] cluster</name>
        <dbReference type="ChEBI" id="CHEBI:49883"/>
    </cofactor>
</comment>
<dbReference type="InterPro" id="IPR001030">
    <property type="entry name" value="Acoase/IPM_deHydtase_lsu_aba"/>
</dbReference>
<dbReference type="Proteomes" id="UP001596207">
    <property type="component" value="Unassembled WGS sequence"/>
</dbReference>
<evidence type="ECO:0000256" key="1">
    <source>
        <dbReference type="ARBA" id="ARBA00001966"/>
    </source>
</evidence>
<dbReference type="GO" id="GO:0003994">
    <property type="term" value="F:aconitate hydratase activity"/>
    <property type="evidence" value="ECO:0007669"/>
    <property type="project" value="UniProtKB-EC"/>
</dbReference>